<dbReference type="Proteomes" id="UP001143347">
    <property type="component" value="Unassembled WGS sequence"/>
</dbReference>
<dbReference type="Gene3D" id="3.30.420.40">
    <property type="match status" value="2"/>
</dbReference>
<comment type="caution">
    <text evidence="2">The sequence shown here is derived from an EMBL/GenBank/DDBJ whole genome shotgun (WGS) entry which is preliminary data.</text>
</comment>
<dbReference type="EMBL" id="JAPKFM010000007">
    <property type="protein sequence ID" value="MCX2964280.1"/>
    <property type="molecule type" value="Genomic_DNA"/>
</dbReference>
<evidence type="ECO:0000313" key="2">
    <source>
        <dbReference type="EMBL" id="MCX2964280.1"/>
    </source>
</evidence>
<protein>
    <submittedName>
        <fullName evidence="2">ATPase</fullName>
    </submittedName>
</protein>
<dbReference type="CDD" id="cd24007">
    <property type="entry name" value="ASKHA_NBD_eukNAGK-like"/>
    <property type="match status" value="1"/>
</dbReference>
<dbReference type="InterPro" id="IPR052519">
    <property type="entry name" value="Euk-type_GlcNAc_Kinase"/>
</dbReference>
<dbReference type="SUPFAM" id="SSF53067">
    <property type="entry name" value="Actin-like ATPase domain"/>
    <property type="match status" value="1"/>
</dbReference>
<dbReference type="AlphaFoldDB" id="A0A9X3D3M4"/>
<evidence type="ECO:0000313" key="3">
    <source>
        <dbReference type="Proteomes" id="UP001143347"/>
    </source>
</evidence>
<gene>
    <name evidence="2" type="ORF">OSB52_09285</name>
</gene>
<evidence type="ECO:0000259" key="1">
    <source>
        <dbReference type="Pfam" id="PF01869"/>
    </source>
</evidence>
<reference evidence="2" key="1">
    <citation type="submission" date="2022-10" db="EMBL/GenBank/DDBJ databases">
        <title>WGS of marine actinomycetes from Thailand.</title>
        <authorList>
            <person name="Thawai C."/>
        </authorList>
    </citation>
    <scope>NUCLEOTIDE SEQUENCE</scope>
    <source>
        <strain evidence="2">SW21</strain>
    </source>
</reference>
<sequence length="306" mass="31584">MSGRQRMAIDGGQTGTRIRVFGDGTSEHNAGPIYTDRPVVPQIAEVARDVISATGADVGAVAAGVSGLTPQATRPDDLLAALAGVGPDTVALAHDSVSAYLAANRFEKGAVIAAGTGVVTLGVGDGGVARVDGWGHLVGDAGSGYWIGRAGLDAALRAYDGRGAPTPLEQSAHATFGPLPELYMALQADPERVAHIAGFAREVSAAARTDDTVAVDILQRAAAELADSVRAALRRSDPRTGQSSRVSWMGNVLTNNDLVRTRFIELIGTTTPDVTIAAPYGDTLDGVALLLEPPEHHPLATHIHRA</sequence>
<dbReference type="InterPro" id="IPR002731">
    <property type="entry name" value="ATPase_BadF"/>
</dbReference>
<keyword evidence="3" id="KW-1185">Reference proteome</keyword>
<accession>A0A9X3D3M4</accession>
<dbReference type="Pfam" id="PF01869">
    <property type="entry name" value="BcrAD_BadFG"/>
    <property type="match status" value="1"/>
</dbReference>
<dbReference type="RefSeq" id="WP_266061432.1">
    <property type="nucleotide sequence ID" value="NZ_JAPKFM010000007.1"/>
</dbReference>
<name>A0A9X3D3M4_9ACTN</name>
<organism evidence="2 3">
    <name type="scientific">Gordonia aquimaris</name>
    <dbReference type="NCBI Taxonomy" id="2984863"/>
    <lineage>
        <taxon>Bacteria</taxon>
        <taxon>Bacillati</taxon>
        <taxon>Actinomycetota</taxon>
        <taxon>Actinomycetes</taxon>
        <taxon>Mycobacteriales</taxon>
        <taxon>Gordoniaceae</taxon>
        <taxon>Gordonia</taxon>
    </lineage>
</organism>
<dbReference type="InterPro" id="IPR043129">
    <property type="entry name" value="ATPase_NBD"/>
</dbReference>
<proteinExistence type="predicted"/>
<dbReference type="PANTHER" id="PTHR43190:SF3">
    <property type="entry name" value="N-ACETYL-D-GLUCOSAMINE KINASE"/>
    <property type="match status" value="1"/>
</dbReference>
<feature type="domain" description="ATPase BadF/BadG/BcrA/BcrD type" evidence="1">
    <location>
        <begin position="9"/>
        <end position="261"/>
    </location>
</feature>
<dbReference type="PANTHER" id="PTHR43190">
    <property type="entry name" value="N-ACETYL-D-GLUCOSAMINE KINASE"/>
    <property type="match status" value="1"/>
</dbReference>